<organism evidence="1 2">
    <name type="scientific">Coccomyxa viridis</name>
    <dbReference type="NCBI Taxonomy" id="1274662"/>
    <lineage>
        <taxon>Eukaryota</taxon>
        <taxon>Viridiplantae</taxon>
        <taxon>Chlorophyta</taxon>
        <taxon>core chlorophytes</taxon>
        <taxon>Trebouxiophyceae</taxon>
        <taxon>Trebouxiophyceae incertae sedis</taxon>
        <taxon>Coccomyxaceae</taxon>
        <taxon>Coccomyxa</taxon>
    </lineage>
</organism>
<accession>A0AAV1I6Z3</accession>
<sequence>MLAGLTRAFGTLSPRLSAIPRGSSRYLVTALPLAQAMAADEEPIRYPVPPFTEETARQKVKAAQDAWNTKNPEKVSLAYTPDSDWHNRDLFFKGRDAIKSFLTKKWEMELGYRLVKELWTYNGNRIAVRFEYEFHDEEGKWFRAHGNENWEFDDRGYMHTRDACINNVPIEDSVRRLQGWEIHDKA</sequence>
<dbReference type="PANTHER" id="PTHR31757:SF0">
    <property type="entry name" value="SLL0781 PROTEIN"/>
    <property type="match status" value="1"/>
</dbReference>
<evidence type="ECO:0000313" key="1">
    <source>
        <dbReference type="EMBL" id="CAK0782477.1"/>
    </source>
</evidence>
<reference evidence="1 2" key="1">
    <citation type="submission" date="2023-10" db="EMBL/GenBank/DDBJ databases">
        <authorList>
            <person name="Maclean D."/>
            <person name="Macfadyen A."/>
        </authorList>
    </citation>
    <scope>NUCLEOTIDE SEQUENCE [LARGE SCALE GENOMIC DNA]</scope>
</reference>
<dbReference type="Pfam" id="PF07080">
    <property type="entry name" value="DUF1348"/>
    <property type="match status" value="1"/>
</dbReference>
<dbReference type="PANTHER" id="PTHR31757">
    <property type="entry name" value="SLL0781 PROTEIN"/>
    <property type="match status" value="1"/>
</dbReference>
<name>A0AAV1I6Z3_9CHLO</name>
<evidence type="ECO:0000313" key="2">
    <source>
        <dbReference type="Proteomes" id="UP001314263"/>
    </source>
</evidence>
<keyword evidence="2" id="KW-1185">Reference proteome</keyword>
<dbReference type="InterPro" id="IPR032710">
    <property type="entry name" value="NTF2-like_dom_sf"/>
</dbReference>
<dbReference type="Proteomes" id="UP001314263">
    <property type="component" value="Unassembled WGS sequence"/>
</dbReference>
<dbReference type="InterPro" id="IPR009783">
    <property type="entry name" value="DUF1348"/>
</dbReference>
<comment type="caution">
    <text evidence="1">The sequence shown here is derived from an EMBL/GenBank/DDBJ whole genome shotgun (WGS) entry which is preliminary data.</text>
</comment>
<proteinExistence type="predicted"/>
<gene>
    <name evidence="1" type="ORF">CVIRNUC_005707</name>
</gene>
<dbReference type="AlphaFoldDB" id="A0AAV1I6Z3"/>
<dbReference type="Gene3D" id="3.10.450.50">
    <property type="match status" value="1"/>
</dbReference>
<dbReference type="EMBL" id="CAUYUE010000007">
    <property type="protein sequence ID" value="CAK0782477.1"/>
    <property type="molecule type" value="Genomic_DNA"/>
</dbReference>
<dbReference type="SUPFAM" id="SSF54427">
    <property type="entry name" value="NTF2-like"/>
    <property type="match status" value="1"/>
</dbReference>
<protein>
    <submittedName>
        <fullName evidence="1">Uncharacterized protein</fullName>
    </submittedName>
</protein>